<dbReference type="Pfam" id="PF02656">
    <property type="entry name" value="DUF202"/>
    <property type="match status" value="1"/>
</dbReference>
<evidence type="ECO:0000256" key="2">
    <source>
        <dbReference type="ARBA" id="ARBA00022475"/>
    </source>
</evidence>
<evidence type="ECO:0000256" key="4">
    <source>
        <dbReference type="ARBA" id="ARBA00022989"/>
    </source>
</evidence>
<protein>
    <submittedName>
        <fullName evidence="8">Membrane protein</fullName>
    </submittedName>
</protein>
<feature type="transmembrane region" description="Helical" evidence="6">
    <location>
        <begin position="54"/>
        <end position="77"/>
    </location>
</feature>
<evidence type="ECO:0000256" key="3">
    <source>
        <dbReference type="ARBA" id="ARBA00022692"/>
    </source>
</evidence>
<dbReference type="EMBL" id="BSOS01000049">
    <property type="protein sequence ID" value="GLR67062.1"/>
    <property type="molecule type" value="Genomic_DNA"/>
</dbReference>
<organism evidence="8 9">
    <name type="scientific">Acidocella aquatica</name>
    <dbReference type="NCBI Taxonomy" id="1922313"/>
    <lineage>
        <taxon>Bacteria</taxon>
        <taxon>Pseudomonadati</taxon>
        <taxon>Pseudomonadota</taxon>
        <taxon>Alphaproteobacteria</taxon>
        <taxon>Acetobacterales</taxon>
        <taxon>Acidocellaceae</taxon>
        <taxon>Acidocella</taxon>
    </lineage>
</organism>
<dbReference type="PANTHER" id="PTHR34187:SF2">
    <property type="entry name" value="DUF202 DOMAIN-CONTAINING PROTEIN"/>
    <property type="match status" value="1"/>
</dbReference>
<evidence type="ECO:0000313" key="9">
    <source>
        <dbReference type="Proteomes" id="UP001156641"/>
    </source>
</evidence>
<keyword evidence="4 6" id="KW-1133">Transmembrane helix</keyword>
<evidence type="ECO:0000259" key="7">
    <source>
        <dbReference type="Pfam" id="PF02656"/>
    </source>
</evidence>
<feature type="transmembrane region" description="Helical" evidence="6">
    <location>
        <begin position="104"/>
        <end position="125"/>
    </location>
</feature>
<evidence type="ECO:0000256" key="5">
    <source>
        <dbReference type="ARBA" id="ARBA00023136"/>
    </source>
</evidence>
<keyword evidence="9" id="KW-1185">Reference proteome</keyword>
<keyword evidence="3 6" id="KW-0812">Transmembrane</keyword>
<keyword evidence="5 6" id="KW-0472">Membrane</keyword>
<evidence type="ECO:0000256" key="6">
    <source>
        <dbReference type="SAM" id="Phobius"/>
    </source>
</evidence>
<dbReference type="PANTHER" id="PTHR34187">
    <property type="entry name" value="FGR18P"/>
    <property type="match status" value="1"/>
</dbReference>
<evidence type="ECO:0000313" key="8">
    <source>
        <dbReference type="EMBL" id="GLR67062.1"/>
    </source>
</evidence>
<accession>A0ABQ6A718</accession>
<sequence>MTIKSFTDHAANERTFLAWVRTGIAIMAFGFLVERFDIFLKIAASTLGQRVHMAASQAFGNIAGLCLIVAGAALIFLSGLRFKTIAKAIESPEMQPSPGRKMDFTLSGMLVILGIALVIYLTNALS</sequence>
<evidence type="ECO:0000256" key="1">
    <source>
        <dbReference type="ARBA" id="ARBA00004651"/>
    </source>
</evidence>
<dbReference type="InterPro" id="IPR052053">
    <property type="entry name" value="IM_YidH-like"/>
</dbReference>
<dbReference type="InterPro" id="IPR003807">
    <property type="entry name" value="DUF202"/>
</dbReference>
<name>A0ABQ6A718_9PROT</name>
<proteinExistence type="predicted"/>
<feature type="transmembrane region" description="Helical" evidence="6">
    <location>
        <begin position="16"/>
        <end position="33"/>
    </location>
</feature>
<comment type="caution">
    <text evidence="8">The sequence shown here is derived from an EMBL/GenBank/DDBJ whole genome shotgun (WGS) entry which is preliminary data.</text>
</comment>
<comment type="subcellular location">
    <subcellularLocation>
        <location evidence="1">Cell membrane</location>
        <topology evidence="1">Multi-pass membrane protein</topology>
    </subcellularLocation>
</comment>
<gene>
    <name evidence="8" type="ORF">GCM10010909_17430</name>
</gene>
<keyword evidence="2" id="KW-1003">Cell membrane</keyword>
<reference evidence="9" key="1">
    <citation type="journal article" date="2019" name="Int. J. Syst. Evol. Microbiol.">
        <title>The Global Catalogue of Microorganisms (GCM) 10K type strain sequencing project: providing services to taxonomists for standard genome sequencing and annotation.</title>
        <authorList>
            <consortium name="The Broad Institute Genomics Platform"/>
            <consortium name="The Broad Institute Genome Sequencing Center for Infectious Disease"/>
            <person name="Wu L."/>
            <person name="Ma J."/>
        </authorList>
    </citation>
    <scope>NUCLEOTIDE SEQUENCE [LARGE SCALE GENOMIC DNA]</scope>
    <source>
        <strain evidence="9">NBRC 112502</strain>
    </source>
</reference>
<dbReference type="RefSeq" id="WP_284257775.1">
    <property type="nucleotide sequence ID" value="NZ_BSOS01000049.1"/>
</dbReference>
<feature type="domain" description="DUF202" evidence="7">
    <location>
        <begin position="8"/>
        <end position="86"/>
    </location>
</feature>
<dbReference type="Proteomes" id="UP001156641">
    <property type="component" value="Unassembled WGS sequence"/>
</dbReference>